<dbReference type="InterPro" id="IPR011701">
    <property type="entry name" value="MFS"/>
</dbReference>
<dbReference type="Pfam" id="PF07690">
    <property type="entry name" value="MFS_1"/>
    <property type="match status" value="1"/>
</dbReference>
<evidence type="ECO:0000313" key="8">
    <source>
        <dbReference type="Proteomes" id="UP000308005"/>
    </source>
</evidence>
<protein>
    <recommendedName>
        <fullName evidence="6">Major facilitator superfamily (MFS) profile domain-containing protein</fullName>
    </recommendedName>
</protein>
<dbReference type="Gene3D" id="1.20.1250.20">
    <property type="entry name" value="MFS general substrate transporter like domains"/>
    <property type="match status" value="1"/>
</dbReference>
<evidence type="ECO:0000256" key="2">
    <source>
        <dbReference type="ARBA" id="ARBA00022692"/>
    </source>
</evidence>
<dbReference type="SUPFAM" id="SSF103473">
    <property type="entry name" value="MFS general substrate transporter"/>
    <property type="match status" value="1"/>
</dbReference>
<feature type="transmembrane region" description="Helical" evidence="5">
    <location>
        <begin position="97"/>
        <end position="115"/>
    </location>
</feature>
<evidence type="ECO:0000313" key="7">
    <source>
        <dbReference type="EMBL" id="THZ12833.1"/>
    </source>
</evidence>
<feature type="transmembrane region" description="Helical" evidence="5">
    <location>
        <begin position="260"/>
        <end position="282"/>
    </location>
</feature>
<dbReference type="GO" id="GO:0016020">
    <property type="term" value="C:membrane"/>
    <property type="evidence" value="ECO:0007669"/>
    <property type="project" value="UniProtKB-SubCell"/>
</dbReference>
<feature type="transmembrane region" description="Helical" evidence="5">
    <location>
        <begin position="302"/>
        <end position="322"/>
    </location>
</feature>
<dbReference type="InterPro" id="IPR036259">
    <property type="entry name" value="MFS_trans_sf"/>
</dbReference>
<organism evidence="7 8">
    <name type="scientific">Aureobasidium pullulans</name>
    <name type="common">Black yeast</name>
    <name type="synonym">Pullularia pullulans</name>
    <dbReference type="NCBI Taxonomy" id="5580"/>
    <lineage>
        <taxon>Eukaryota</taxon>
        <taxon>Fungi</taxon>
        <taxon>Dikarya</taxon>
        <taxon>Ascomycota</taxon>
        <taxon>Pezizomycotina</taxon>
        <taxon>Dothideomycetes</taxon>
        <taxon>Dothideomycetidae</taxon>
        <taxon>Dothideales</taxon>
        <taxon>Saccotheciaceae</taxon>
        <taxon>Aureobasidium</taxon>
    </lineage>
</organism>
<feature type="transmembrane region" description="Helical" evidence="5">
    <location>
        <begin position="66"/>
        <end position="85"/>
    </location>
</feature>
<proteinExistence type="predicted"/>
<feature type="transmembrane region" description="Helical" evidence="5">
    <location>
        <begin position="135"/>
        <end position="156"/>
    </location>
</feature>
<sequence length="326" mass="35483">MDELCRFGFACILRDRRIVFSSILAQLTWWLWAFWALVIACVVTAVAAQLIIPADELGSDAQDVQFDYLGCITGVTGLIMFNFSWNQAANVGWPMVYNYVLLIVGILFLVAFVWIESKVAGQPLVPIKALSGESILALAVIAAGWGSFGIWVYYLWNFLEVLRGYSALAACAQNAPVAISGLLASVATGFLLSKTKVSNVLLLATLFFLIGQILIATAPSTQIYWAQTFVSIIIMPWGMDMSFPSGTIILSNFTVKEHQGVAASLVNTVVNYSISIALGIAGTVDRNVNKGGKDVLGGYRGAWYFGIGLDIVAVVIAFYFVWRMRG</sequence>
<dbReference type="EMBL" id="QZBM01000543">
    <property type="protein sequence ID" value="THZ12833.1"/>
    <property type="molecule type" value="Genomic_DNA"/>
</dbReference>
<dbReference type="InterPro" id="IPR020846">
    <property type="entry name" value="MFS_dom"/>
</dbReference>
<dbReference type="AlphaFoldDB" id="A0A4S9SPU7"/>
<feature type="transmembrane region" description="Helical" evidence="5">
    <location>
        <begin position="29"/>
        <end position="54"/>
    </location>
</feature>
<name>A0A4S9SPU7_AURPU</name>
<evidence type="ECO:0000256" key="5">
    <source>
        <dbReference type="SAM" id="Phobius"/>
    </source>
</evidence>
<dbReference type="PANTHER" id="PTHR42718:SF1">
    <property type="entry name" value="LOW AFFINITY AMMONIUM TRANSPORTER"/>
    <property type="match status" value="1"/>
</dbReference>
<evidence type="ECO:0000256" key="1">
    <source>
        <dbReference type="ARBA" id="ARBA00004141"/>
    </source>
</evidence>
<reference evidence="7 8" key="1">
    <citation type="submission" date="2018-10" db="EMBL/GenBank/DDBJ databases">
        <title>Fifty Aureobasidium pullulans genomes reveal a recombining polyextremotolerant generalist.</title>
        <authorList>
            <person name="Gostincar C."/>
            <person name="Turk M."/>
            <person name="Zajc J."/>
            <person name="Gunde-Cimerman N."/>
        </authorList>
    </citation>
    <scope>NUCLEOTIDE SEQUENCE [LARGE SCALE GENOMIC DNA]</scope>
    <source>
        <strain evidence="7 8">EXF-3863</strain>
    </source>
</reference>
<evidence type="ECO:0000259" key="6">
    <source>
        <dbReference type="PROSITE" id="PS50850"/>
    </source>
</evidence>
<comment type="caution">
    <text evidence="7">The sequence shown here is derived from an EMBL/GenBank/DDBJ whole genome shotgun (WGS) entry which is preliminary data.</text>
</comment>
<evidence type="ECO:0000256" key="3">
    <source>
        <dbReference type="ARBA" id="ARBA00022989"/>
    </source>
</evidence>
<dbReference type="Proteomes" id="UP000308005">
    <property type="component" value="Unassembled WGS sequence"/>
</dbReference>
<comment type="subcellular location">
    <subcellularLocation>
        <location evidence="1">Membrane</location>
        <topology evidence="1">Multi-pass membrane protein</topology>
    </subcellularLocation>
</comment>
<gene>
    <name evidence="7" type="ORF">D6C91_08229</name>
</gene>
<keyword evidence="3 5" id="KW-1133">Transmembrane helix</keyword>
<accession>A0A4S9SPU7</accession>
<feature type="domain" description="Major facilitator superfamily (MFS) profile" evidence="6">
    <location>
        <begin position="132"/>
        <end position="326"/>
    </location>
</feature>
<dbReference type="PROSITE" id="PS50850">
    <property type="entry name" value="MFS"/>
    <property type="match status" value="1"/>
</dbReference>
<evidence type="ECO:0000256" key="4">
    <source>
        <dbReference type="ARBA" id="ARBA00023136"/>
    </source>
</evidence>
<dbReference type="GO" id="GO:0022857">
    <property type="term" value="F:transmembrane transporter activity"/>
    <property type="evidence" value="ECO:0007669"/>
    <property type="project" value="InterPro"/>
</dbReference>
<feature type="transmembrane region" description="Helical" evidence="5">
    <location>
        <begin position="200"/>
        <end position="217"/>
    </location>
</feature>
<keyword evidence="2 5" id="KW-0812">Transmembrane</keyword>
<dbReference type="PANTHER" id="PTHR42718">
    <property type="entry name" value="MAJOR FACILITATOR SUPERFAMILY MULTIDRUG TRANSPORTER MFSC"/>
    <property type="match status" value="1"/>
</dbReference>
<keyword evidence="4 5" id="KW-0472">Membrane</keyword>